<dbReference type="AlphaFoldDB" id="A0A949JBP8"/>
<name>A0A949JBP8_9ACTN</name>
<sequence>MSDHQRAPRSVNPEDASKSANPRFEELLASCAAASAVSTPPDAPGATARDEAPDAPDLTEGVDRPRAA</sequence>
<evidence type="ECO:0000313" key="2">
    <source>
        <dbReference type="EMBL" id="MBU7596861.1"/>
    </source>
</evidence>
<evidence type="ECO:0000313" key="3">
    <source>
        <dbReference type="Proteomes" id="UP000694501"/>
    </source>
</evidence>
<reference evidence="2" key="1">
    <citation type="submission" date="2021-06" db="EMBL/GenBank/DDBJ databases">
        <title>Sequencing of actinobacteria type strains.</title>
        <authorList>
            <person name="Nguyen G.-S."/>
            <person name="Wentzel A."/>
        </authorList>
    </citation>
    <scope>NUCLEOTIDE SEQUENCE</scope>
    <source>
        <strain evidence="2">P38-E01</strain>
    </source>
</reference>
<accession>A0A949JBP8</accession>
<feature type="compositionally biased region" description="Low complexity" evidence="1">
    <location>
        <begin position="29"/>
        <end position="38"/>
    </location>
</feature>
<feature type="region of interest" description="Disordered" evidence="1">
    <location>
        <begin position="1"/>
        <end position="68"/>
    </location>
</feature>
<proteinExistence type="predicted"/>
<dbReference type="EMBL" id="JAELVF020000001">
    <property type="protein sequence ID" value="MBU7596861.1"/>
    <property type="molecule type" value="Genomic_DNA"/>
</dbReference>
<organism evidence="2 3">
    <name type="scientific">Streptomyces tardus</name>
    <dbReference type="NCBI Taxonomy" id="2780544"/>
    <lineage>
        <taxon>Bacteria</taxon>
        <taxon>Bacillati</taxon>
        <taxon>Actinomycetota</taxon>
        <taxon>Actinomycetes</taxon>
        <taxon>Kitasatosporales</taxon>
        <taxon>Streptomycetaceae</taxon>
        <taxon>Streptomyces</taxon>
    </lineage>
</organism>
<dbReference type="RefSeq" id="WP_211039248.1">
    <property type="nucleotide sequence ID" value="NZ_JAELVF020000001.1"/>
</dbReference>
<gene>
    <name evidence="2" type="ORF">JGS22_004210</name>
</gene>
<protein>
    <submittedName>
        <fullName evidence="2">Uncharacterized protein</fullName>
    </submittedName>
</protein>
<keyword evidence="3" id="KW-1185">Reference proteome</keyword>
<dbReference type="Proteomes" id="UP000694501">
    <property type="component" value="Unassembled WGS sequence"/>
</dbReference>
<comment type="caution">
    <text evidence="2">The sequence shown here is derived from an EMBL/GenBank/DDBJ whole genome shotgun (WGS) entry which is preliminary data.</text>
</comment>
<evidence type="ECO:0000256" key="1">
    <source>
        <dbReference type="SAM" id="MobiDB-lite"/>
    </source>
</evidence>